<keyword evidence="2" id="KW-1133">Transmembrane helix</keyword>
<feature type="region of interest" description="Disordered" evidence="1">
    <location>
        <begin position="113"/>
        <end position="283"/>
    </location>
</feature>
<feature type="transmembrane region" description="Helical" evidence="2">
    <location>
        <begin position="23"/>
        <end position="45"/>
    </location>
</feature>
<sequence length="283" mass="32253">MAALLNKNYDGNNQQLSVTALNFTLRTIIFSSIAINFSVMTLRFYRLLETIFIKETWTRSKVSDYLLHNMPEDVTEQLLNLAVEEEVQVESHEEQPGDLFFEDKSADIKIAAEEEFSDTSSQKSAKDTDAEENEKDSEISDDISAKISSDESDNEYVGSILRKTNDAQEFEGNSDQLKSSPSINGNKGNNEECILKDDEQRKHNKTVEAKEVKDQIGTTTKNGKQPTADTSRDDESNLKKLKSGSRKRKIQPNIMLKDNMHQEESMQGQKRITRSYSLRNKRH</sequence>
<feature type="compositionally biased region" description="Polar residues" evidence="1">
    <location>
        <begin position="216"/>
        <end position="229"/>
    </location>
</feature>
<dbReference type="EMBL" id="DS985262">
    <property type="protein sequence ID" value="EDV20138.1"/>
    <property type="molecule type" value="Genomic_DNA"/>
</dbReference>
<feature type="compositionally biased region" description="Polar residues" evidence="1">
    <location>
        <begin position="171"/>
        <end position="188"/>
    </location>
</feature>
<keyword evidence="2" id="KW-0472">Membrane</keyword>
<evidence type="ECO:0000256" key="1">
    <source>
        <dbReference type="SAM" id="MobiDB-lite"/>
    </source>
</evidence>
<evidence type="ECO:0000256" key="2">
    <source>
        <dbReference type="SAM" id="Phobius"/>
    </source>
</evidence>
<accession>B3SAP6</accession>
<dbReference type="AlphaFoldDB" id="B3SAP6"/>
<keyword evidence="4" id="KW-1185">Reference proteome</keyword>
<dbReference type="Proteomes" id="UP000009022">
    <property type="component" value="Unassembled WGS sequence"/>
</dbReference>
<dbReference type="CTD" id="6758566"/>
<dbReference type="InParanoid" id="B3SAP6"/>
<feature type="compositionally biased region" description="Basic residues" evidence="1">
    <location>
        <begin position="239"/>
        <end position="250"/>
    </location>
</feature>
<dbReference type="HOGENOM" id="CLU_984583_0_0_1"/>
<feature type="compositionally biased region" description="Polar residues" evidence="1">
    <location>
        <begin position="265"/>
        <end position="283"/>
    </location>
</feature>
<proteinExistence type="predicted"/>
<feature type="compositionally biased region" description="Acidic residues" evidence="1">
    <location>
        <begin position="129"/>
        <end position="141"/>
    </location>
</feature>
<feature type="compositionally biased region" description="Basic and acidic residues" evidence="1">
    <location>
        <begin position="189"/>
        <end position="214"/>
    </location>
</feature>
<reference evidence="3 4" key="1">
    <citation type="journal article" date="2008" name="Nature">
        <title>The Trichoplax genome and the nature of placozoans.</title>
        <authorList>
            <person name="Srivastava M."/>
            <person name="Begovic E."/>
            <person name="Chapman J."/>
            <person name="Putnam N.H."/>
            <person name="Hellsten U."/>
            <person name="Kawashima T."/>
            <person name="Kuo A."/>
            <person name="Mitros T."/>
            <person name="Salamov A."/>
            <person name="Carpenter M.L."/>
            <person name="Signorovitch A.Y."/>
            <person name="Moreno M.A."/>
            <person name="Kamm K."/>
            <person name="Grimwood J."/>
            <person name="Schmutz J."/>
            <person name="Shapiro H."/>
            <person name="Grigoriev I.V."/>
            <person name="Buss L.W."/>
            <person name="Schierwater B."/>
            <person name="Dellaporta S.L."/>
            <person name="Rokhsar D.S."/>
        </authorList>
    </citation>
    <scope>NUCLEOTIDE SEQUENCE [LARGE SCALE GENOMIC DNA]</scope>
    <source>
        <strain evidence="3 4">Grell-BS-1999</strain>
    </source>
</reference>
<organism evidence="3 4">
    <name type="scientific">Trichoplax adhaerens</name>
    <name type="common">Trichoplax reptans</name>
    <dbReference type="NCBI Taxonomy" id="10228"/>
    <lineage>
        <taxon>Eukaryota</taxon>
        <taxon>Metazoa</taxon>
        <taxon>Placozoa</taxon>
        <taxon>Uniplacotomia</taxon>
        <taxon>Trichoplacea</taxon>
        <taxon>Trichoplacidae</taxon>
        <taxon>Trichoplax</taxon>
    </lineage>
</organism>
<protein>
    <submittedName>
        <fullName evidence="3">Uncharacterized protein</fullName>
    </submittedName>
</protein>
<evidence type="ECO:0000313" key="4">
    <source>
        <dbReference type="Proteomes" id="UP000009022"/>
    </source>
</evidence>
<dbReference type="RefSeq" id="XP_002117299.1">
    <property type="nucleotide sequence ID" value="XM_002117263.1"/>
</dbReference>
<name>B3SAP6_TRIAD</name>
<evidence type="ECO:0000313" key="3">
    <source>
        <dbReference type="EMBL" id="EDV20138.1"/>
    </source>
</evidence>
<gene>
    <name evidence="3" type="ORF">TRIADDRAFT_61333</name>
</gene>
<keyword evidence="2" id="KW-0812">Transmembrane</keyword>
<dbReference type="KEGG" id="tad:TRIADDRAFT_61333"/>
<dbReference type="GeneID" id="6758566"/>